<dbReference type="OrthoDB" id="4557675at2"/>
<reference evidence="2 3" key="1">
    <citation type="submission" date="2019-02" db="EMBL/GenBank/DDBJ databases">
        <title>High diversity of culturable Acinetobacter species in natural soil and water ecosystems.</title>
        <authorList>
            <person name="Radolfova-Krizova L."/>
            <person name="Nemec A."/>
        </authorList>
    </citation>
    <scope>NUCLEOTIDE SEQUENCE [LARGE SCALE GENOMIC DNA]</scope>
    <source>
        <strain evidence="2 3">ANC 4281</strain>
    </source>
</reference>
<name>A0A4R0ER14_9GAMM</name>
<dbReference type="AlphaFoldDB" id="A0A4R0ER14"/>
<evidence type="ECO:0000313" key="2">
    <source>
        <dbReference type="EMBL" id="TCB62324.1"/>
    </source>
</evidence>
<dbReference type="InterPro" id="IPR021529">
    <property type="entry name" value="DUF2798"/>
</dbReference>
<feature type="transmembrane region" description="Helical" evidence="1">
    <location>
        <begin position="12"/>
        <end position="36"/>
    </location>
</feature>
<dbReference type="EMBL" id="SJOA01000001">
    <property type="protein sequence ID" value="TCB62324.1"/>
    <property type="molecule type" value="Genomic_DNA"/>
</dbReference>
<protein>
    <submittedName>
        <fullName evidence="2">DUF2798 domain-containing protein</fullName>
    </submittedName>
</protein>
<evidence type="ECO:0000256" key="1">
    <source>
        <dbReference type="SAM" id="Phobius"/>
    </source>
</evidence>
<dbReference type="Proteomes" id="UP000291380">
    <property type="component" value="Unassembled WGS sequence"/>
</dbReference>
<keyword evidence="1" id="KW-0812">Transmembrane</keyword>
<feature type="transmembrane region" description="Helical" evidence="1">
    <location>
        <begin position="48"/>
        <end position="70"/>
    </location>
</feature>
<comment type="caution">
    <text evidence="2">The sequence shown here is derived from an EMBL/GenBank/DDBJ whole genome shotgun (WGS) entry which is preliminary data.</text>
</comment>
<organism evidence="2 3">
    <name type="scientific">Acinetobacter terrae</name>
    <dbReference type="NCBI Taxonomy" id="2731247"/>
    <lineage>
        <taxon>Bacteria</taxon>
        <taxon>Pseudomonadati</taxon>
        <taxon>Pseudomonadota</taxon>
        <taxon>Gammaproteobacteria</taxon>
        <taxon>Moraxellales</taxon>
        <taxon>Moraxellaceae</taxon>
        <taxon>Acinetobacter</taxon>
        <taxon>Acinetobacter Taxon 24</taxon>
    </lineage>
</organism>
<gene>
    <name evidence="2" type="ORF">E0H85_02065</name>
</gene>
<accession>A0A4R0ER14</accession>
<keyword evidence="1" id="KW-0472">Membrane</keyword>
<dbReference type="PROSITE" id="PS51257">
    <property type="entry name" value="PROKAR_LIPOPROTEIN"/>
    <property type="match status" value="1"/>
</dbReference>
<dbReference type="RefSeq" id="WP_131270285.1">
    <property type="nucleotide sequence ID" value="NZ_SJOA01000001.1"/>
</dbReference>
<evidence type="ECO:0000313" key="3">
    <source>
        <dbReference type="Proteomes" id="UP000291380"/>
    </source>
</evidence>
<keyword evidence="1" id="KW-1133">Transmembrane helix</keyword>
<proteinExistence type="predicted"/>
<sequence>MQNHLPKIHPKHLAWLMPLFLSGIMSGAISCFNMIINKGLVDGFFSLWLHAWSLSWLMAFPLILVVLPLVRRFLMLFMAKPN</sequence>
<dbReference type="Pfam" id="PF11391">
    <property type="entry name" value="DUF2798"/>
    <property type="match status" value="1"/>
</dbReference>